<dbReference type="PANTHER" id="PTHR34473:SF2">
    <property type="entry name" value="UPF0699 TRANSMEMBRANE PROTEIN YDBT"/>
    <property type="match status" value="1"/>
</dbReference>
<keyword evidence="4" id="KW-1185">Reference proteome</keyword>
<keyword evidence="1" id="KW-0812">Transmembrane</keyword>
<dbReference type="AlphaFoldDB" id="A0A1H1SCD1"/>
<evidence type="ECO:0000256" key="1">
    <source>
        <dbReference type="SAM" id="Phobius"/>
    </source>
</evidence>
<dbReference type="Proteomes" id="UP000182237">
    <property type="component" value="Chromosome I"/>
</dbReference>
<gene>
    <name evidence="3" type="ORF">SAMN04488539_1710</name>
</gene>
<dbReference type="EMBL" id="LT629765">
    <property type="protein sequence ID" value="SDS45591.1"/>
    <property type="molecule type" value="Genomic_DNA"/>
</dbReference>
<accession>A0A1H1SCD1</accession>
<feature type="domain" description="YdbS-like PH" evidence="2">
    <location>
        <begin position="365"/>
        <end position="432"/>
    </location>
</feature>
<reference evidence="3 4" key="1">
    <citation type="submission" date="2016-10" db="EMBL/GenBank/DDBJ databases">
        <authorList>
            <person name="de Groot N.N."/>
        </authorList>
    </citation>
    <scope>NUCLEOTIDE SEQUENCE [LARGE SCALE GENOMIC DNA]</scope>
    <source>
        <strain evidence="3 4">DSM 45434</strain>
    </source>
</reference>
<dbReference type="InterPro" id="IPR014529">
    <property type="entry name" value="UCP026631"/>
</dbReference>
<evidence type="ECO:0000259" key="2">
    <source>
        <dbReference type="Pfam" id="PF03703"/>
    </source>
</evidence>
<feature type="transmembrane region" description="Helical" evidence="1">
    <location>
        <begin position="42"/>
        <end position="64"/>
    </location>
</feature>
<feature type="transmembrane region" description="Helical" evidence="1">
    <location>
        <begin position="210"/>
        <end position="227"/>
    </location>
</feature>
<feature type="transmembrane region" description="Helical" evidence="1">
    <location>
        <begin position="186"/>
        <end position="204"/>
    </location>
</feature>
<evidence type="ECO:0000313" key="3">
    <source>
        <dbReference type="EMBL" id="SDS45591.1"/>
    </source>
</evidence>
<dbReference type="PANTHER" id="PTHR34473">
    <property type="entry name" value="UPF0699 TRANSMEMBRANE PROTEIN YDBS"/>
    <property type="match status" value="1"/>
</dbReference>
<keyword evidence="1" id="KW-1133">Transmembrane helix</keyword>
<proteinExistence type="predicted"/>
<name>A0A1H1SCD1_9CORY</name>
<organism evidence="3 4">
    <name type="scientific">Corynebacterium timonense</name>
    <dbReference type="NCBI Taxonomy" id="441500"/>
    <lineage>
        <taxon>Bacteria</taxon>
        <taxon>Bacillati</taxon>
        <taxon>Actinomycetota</taxon>
        <taxon>Actinomycetes</taxon>
        <taxon>Mycobacteriales</taxon>
        <taxon>Corynebacteriaceae</taxon>
        <taxon>Corynebacterium</taxon>
    </lineage>
</organism>
<evidence type="ECO:0000313" key="4">
    <source>
        <dbReference type="Proteomes" id="UP000182237"/>
    </source>
</evidence>
<dbReference type="eggNOG" id="COG3428">
    <property type="taxonomic scope" value="Bacteria"/>
</dbReference>
<dbReference type="OrthoDB" id="3190163at2"/>
<sequence>MERRVHRLTPIIRGWGIVFALAAIALVNGLEPLFTWARDGNLGAAVLLRGLGVFVAGLLVFAAVSQLWWAKMGFGLGEEEVGVTRGVVTNHVRTVRYDRIQAVDVVEPLVARIFGLAAVRVEAAGGGDSAVEIAYVPKQEAEELRAEIMHAVAREGGGAESGAGDADHDDDATDYLVEPVPIRRTLIGAALQLGTIAAAVVVAIPLLTDLTAGAAVVVLVGAVPPLWRMIDQSWRFHSVQGGESSEVLTVTYGLANRRRQLVPLERIHAVSLTQPPLWRLLGWWEVKVNVAGYKIDGDGGTLTLLPVGTLDQALAVVDALSPLDAPAFEDLDPASATVDVRSPRRARWVSPLDYARQSLTMSGADAVVVTWGRVSRRFAVVEAPHIQELTLKQGPLQRAAGLASVRLDLVPGPVSATVRDVDEGEARRVVDTLRGRVLPG</sequence>
<keyword evidence="1" id="KW-0472">Membrane</keyword>
<protein>
    <submittedName>
        <fullName evidence="3">Putative membrane protein</fullName>
    </submittedName>
</protein>
<dbReference type="PIRSF" id="PIRSF026631">
    <property type="entry name" value="UCP026631"/>
    <property type="match status" value="1"/>
</dbReference>
<dbReference type="InterPro" id="IPR005182">
    <property type="entry name" value="YdbS-like_PH"/>
</dbReference>
<feature type="domain" description="YdbS-like PH" evidence="2">
    <location>
        <begin position="246"/>
        <end position="294"/>
    </location>
</feature>
<dbReference type="STRING" id="1203190.GCA_000312345_01490"/>
<dbReference type="Pfam" id="PF03703">
    <property type="entry name" value="bPH_2"/>
    <property type="match status" value="3"/>
</dbReference>
<feature type="domain" description="YdbS-like PH" evidence="2">
    <location>
        <begin position="69"/>
        <end position="148"/>
    </location>
</feature>
<feature type="transmembrane region" description="Helical" evidence="1">
    <location>
        <begin position="12"/>
        <end position="30"/>
    </location>
</feature>